<keyword evidence="1" id="KW-1133">Transmembrane helix</keyword>
<evidence type="ECO:0008006" key="4">
    <source>
        <dbReference type="Google" id="ProtNLM"/>
    </source>
</evidence>
<dbReference type="PANTHER" id="PTHR35519">
    <property type="entry name" value="MEMBRANE PROTEINS"/>
    <property type="match status" value="1"/>
</dbReference>
<feature type="non-terminal residue" evidence="2">
    <location>
        <position position="134"/>
    </location>
</feature>
<protein>
    <recommendedName>
        <fullName evidence="4">DUF4112 domain-containing protein</fullName>
    </recommendedName>
</protein>
<dbReference type="OrthoDB" id="2103474at2759"/>
<keyword evidence="1" id="KW-0812">Transmembrane</keyword>
<sequence length="134" mass="14849">RRRKIKKLTPPGLTAHDERVLHTVRRKAWRYEWWVDCHCCCGVHVQFGTVTMWGLLPVVGDFIALLNALSLIRAARRVDGGLPAFALVAMLAWAAVDFAVKLVPIVGEVVTAIVKPNTRNAMRLEALLAARGAK</sequence>
<dbReference type="Pfam" id="PF13430">
    <property type="entry name" value="DUF4112"/>
    <property type="match status" value="1"/>
</dbReference>
<evidence type="ECO:0000256" key="1">
    <source>
        <dbReference type="SAM" id="Phobius"/>
    </source>
</evidence>
<evidence type="ECO:0000313" key="2">
    <source>
        <dbReference type="EMBL" id="KAF3770070.1"/>
    </source>
</evidence>
<dbReference type="AlphaFoldDB" id="A0A9P4YCC9"/>
<feature type="non-terminal residue" evidence="2">
    <location>
        <position position="1"/>
    </location>
</feature>
<organism evidence="2 3">
    <name type="scientific">Cryphonectria parasitica (strain ATCC 38755 / EP155)</name>
    <dbReference type="NCBI Taxonomy" id="660469"/>
    <lineage>
        <taxon>Eukaryota</taxon>
        <taxon>Fungi</taxon>
        <taxon>Dikarya</taxon>
        <taxon>Ascomycota</taxon>
        <taxon>Pezizomycotina</taxon>
        <taxon>Sordariomycetes</taxon>
        <taxon>Sordariomycetidae</taxon>
        <taxon>Diaporthales</taxon>
        <taxon>Cryphonectriaceae</taxon>
        <taxon>Cryphonectria-Endothia species complex</taxon>
        <taxon>Cryphonectria</taxon>
    </lineage>
</organism>
<gene>
    <name evidence="2" type="ORF">M406DRAFT_28784</name>
</gene>
<reference evidence="2" key="1">
    <citation type="journal article" date="2020" name="Phytopathology">
        <title>Genome sequence of the chestnut blight fungus Cryphonectria parasitica EP155: A fundamental resource for an archetypical invasive plant pathogen.</title>
        <authorList>
            <person name="Crouch J.A."/>
            <person name="Dawe A."/>
            <person name="Aerts A."/>
            <person name="Barry K."/>
            <person name="Churchill A.C.L."/>
            <person name="Grimwood J."/>
            <person name="Hillman B."/>
            <person name="Milgroom M.G."/>
            <person name="Pangilinan J."/>
            <person name="Smith M."/>
            <person name="Salamov A."/>
            <person name="Schmutz J."/>
            <person name="Yadav J."/>
            <person name="Grigoriev I.V."/>
            <person name="Nuss D."/>
        </authorList>
    </citation>
    <scope>NUCLEOTIDE SEQUENCE</scope>
    <source>
        <strain evidence="2">EP155</strain>
    </source>
</reference>
<dbReference type="InterPro" id="IPR025187">
    <property type="entry name" value="DUF4112"/>
</dbReference>
<proteinExistence type="predicted"/>
<comment type="caution">
    <text evidence="2">The sequence shown here is derived from an EMBL/GenBank/DDBJ whole genome shotgun (WGS) entry which is preliminary data.</text>
</comment>
<dbReference type="RefSeq" id="XP_040781031.1">
    <property type="nucleotide sequence ID" value="XM_040918764.1"/>
</dbReference>
<keyword evidence="1" id="KW-0472">Membrane</keyword>
<dbReference type="Proteomes" id="UP000803844">
    <property type="component" value="Unassembled WGS sequence"/>
</dbReference>
<dbReference type="EMBL" id="MU032344">
    <property type="protein sequence ID" value="KAF3770070.1"/>
    <property type="molecule type" value="Genomic_DNA"/>
</dbReference>
<feature type="transmembrane region" description="Helical" evidence="1">
    <location>
        <begin position="53"/>
        <end position="72"/>
    </location>
</feature>
<feature type="transmembrane region" description="Helical" evidence="1">
    <location>
        <begin position="84"/>
        <end position="114"/>
    </location>
</feature>
<name>A0A9P4YCC9_CRYP1</name>
<dbReference type="PANTHER" id="PTHR35519:SF2">
    <property type="entry name" value="PH DOMAIN PROTEIN"/>
    <property type="match status" value="1"/>
</dbReference>
<dbReference type="GeneID" id="63835893"/>
<keyword evidence="3" id="KW-1185">Reference proteome</keyword>
<evidence type="ECO:0000313" key="3">
    <source>
        <dbReference type="Proteomes" id="UP000803844"/>
    </source>
</evidence>
<accession>A0A9P4YCC9</accession>